<dbReference type="InterPro" id="IPR034706">
    <property type="entry name" value="CpoB"/>
</dbReference>
<dbReference type="AlphaFoldDB" id="A0A445MSW4"/>
<feature type="compositionally biased region" description="Low complexity" evidence="3">
    <location>
        <begin position="124"/>
        <end position="135"/>
    </location>
</feature>
<dbReference type="Pfam" id="PF13174">
    <property type="entry name" value="TPR_6"/>
    <property type="match status" value="3"/>
</dbReference>
<dbReference type="Gene3D" id="1.25.40.10">
    <property type="entry name" value="Tetratricopeptide repeat domain"/>
    <property type="match status" value="1"/>
</dbReference>
<dbReference type="SUPFAM" id="SSF48452">
    <property type="entry name" value="TPR-like"/>
    <property type="match status" value="1"/>
</dbReference>
<organism evidence="4">
    <name type="scientific">uncultured Desulfobacterium sp</name>
    <dbReference type="NCBI Taxonomy" id="201089"/>
    <lineage>
        <taxon>Bacteria</taxon>
        <taxon>Pseudomonadati</taxon>
        <taxon>Thermodesulfobacteriota</taxon>
        <taxon>Desulfobacteria</taxon>
        <taxon>Desulfobacterales</taxon>
        <taxon>Desulfobacteriaceae</taxon>
        <taxon>Desulfobacterium</taxon>
        <taxon>environmental samples</taxon>
    </lineage>
</organism>
<evidence type="ECO:0000256" key="1">
    <source>
        <dbReference type="PROSITE-ProRule" id="PRU00339"/>
    </source>
</evidence>
<keyword evidence="2" id="KW-0175">Coiled coil</keyword>
<sequence length="284" mass="31088">MSKHVIYAFVSFVLSLLFLASCATRGDVYALYNNMKALNTRLSKVEKGRESVAEAGAELDGIKEELRRISGELEENSHLVKRVSAQDPKQLEDIKVRLSALEEKVSQICKRLNMEETPAAAQITPGTETTGEGPPALVTRPPAAEGGPTAPSGEGEGQSVSPEEKSYADALALNREGRHAEAIEAFKDFMKTYPKSNLAGNAQFWTGESYMALKKYEQAILAYQEVITKYPNGNKVPGAMLKQAMSFIEIKDTISAKLLLQKLIKKYPNSDEAKTAEAKLSTLK</sequence>
<proteinExistence type="inferred from homology"/>
<dbReference type="EMBL" id="OJIN01000046">
    <property type="protein sequence ID" value="SPD72535.1"/>
    <property type="molecule type" value="Genomic_DNA"/>
</dbReference>
<dbReference type="InterPro" id="IPR014162">
    <property type="entry name" value="CpoB_C"/>
</dbReference>
<accession>A0A445MSW4</accession>
<dbReference type="HAMAP" id="MF_02066">
    <property type="entry name" value="CpoB"/>
    <property type="match status" value="1"/>
</dbReference>
<dbReference type="PROSITE" id="PS51257">
    <property type="entry name" value="PROKAR_LIPOPROTEIN"/>
    <property type="match status" value="1"/>
</dbReference>
<feature type="region of interest" description="Disordered" evidence="3">
    <location>
        <begin position="124"/>
        <end position="166"/>
    </location>
</feature>
<dbReference type="InterPro" id="IPR011990">
    <property type="entry name" value="TPR-like_helical_dom_sf"/>
</dbReference>
<dbReference type="PROSITE" id="PS50005">
    <property type="entry name" value="TPR"/>
    <property type="match status" value="1"/>
</dbReference>
<feature type="repeat" description="TPR" evidence="1">
    <location>
        <begin position="200"/>
        <end position="233"/>
    </location>
</feature>
<name>A0A445MSW4_9BACT</name>
<evidence type="ECO:0000256" key="2">
    <source>
        <dbReference type="SAM" id="Coils"/>
    </source>
</evidence>
<dbReference type="GO" id="GO:0051301">
    <property type="term" value="P:cell division"/>
    <property type="evidence" value="ECO:0007669"/>
    <property type="project" value="InterPro"/>
</dbReference>
<evidence type="ECO:0000256" key="3">
    <source>
        <dbReference type="SAM" id="MobiDB-lite"/>
    </source>
</evidence>
<dbReference type="NCBIfam" id="TIGR02795">
    <property type="entry name" value="tol_pal_ybgF"/>
    <property type="match status" value="1"/>
</dbReference>
<keyword evidence="1" id="KW-0802">TPR repeat</keyword>
<gene>
    <name evidence="4" type="ORF">PITCH_A140015</name>
</gene>
<evidence type="ECO:0000313" key="4">
    <source>
        <dbReference type="EMBL" id="SPD72535.1"/>
    </source>
</evidence>
<feature type="coiled-coil region" evidence="2">
    <location>
        <begin position="52"/>
        <end position="111"/>
    </location>
</feature>
<reference evidence="4" key="1">
    <citation type="submission" date="2018-01" db="EMBL/GenBank/DDBJ databases">
        <authorList>
            <person name="Regsiter A."/>
            <person name="William W."/>
        </authorList>
    </citation>
    <scope>NUCLEOTIDE SEQUENCE</scope>
    <source>
        <strain evidence="4">TRIP AH-1</strain>
    </source>
</reference>
<protein>
    <submittedName>
        <fullName evidence="4">Putative Tol-pal system protein YbgF</fullName>
    </submittedName>
</protein>
<dbReference type="InterPro" id="IPR019734">
    <property type="entry name" value="TPR_rpt"/>
</dbReference>